<name>A0A1G9QC89_9EURY</name>
<keyword evidence="2" id="KW-1185">Reference proteome</keyword>
<dbReference type="OrthoDB" id="286299at2157"/>
<dbReference type="Pfam" id="PF26448">
    <property type="entry name" value="DUF8127"/>
    <property type="match status" value="1"/>
</dbReference>
<gene>
    <name evidence="1" type="ORF">SAMN04487949_0793</name>
</gene>
<sequence>MTRSWPQRALLVLGLLLVTVPLYAPALDVTGTDYHYEATEITAEDNELTFVDDRPRRLYYGLSGFDCYGTPADRSCALEAATLDGPVVAPHPTITEATGADFLDTDEPYLAYGDGRVYDYTAEWNGSERAFVLGVERVNAVEALDQVATPARHAPTPALNAVRTGTATTDGPLWGDDSREAHIVEYEGDYYVVSVQFYSPSLSENPLLERLLEGISVAFGLAVLARVRSEQ</sequence>
<proteinExistence type="predicted"/>
<dbReference type="EMBL" id="FNHL01000001">
    <property type="protein sequence ID" value="SDM08684.1"/>
    <property type="molecule type" value="Genomic_DNA"/>
</dbReference>
<evidence type="ECO:0000313" key="1">
    <source>
        <dbReference type="EMBL" id="SDM08684.1"/>
    </source>
</evidence>
<dbReference type="AlphaFoldDB" id="A0A1G9QC89"/>
<evidence type="ECO:0000313" key="2">
    <source>
        <dbReference type="Proteomes" id="UP000199451"/>
    </source>
</evidence>
<accession>A0A1G9QC89</accession>
<organism evidence="1 2">
    <name type="scientific">Halogranum gelatinilyticum</name>
    <dbReference type="NCBI Taxonomy" id="660521"/>
    <lineage>
        <taxon>Archaea</taxon>
        <taxon>Methanobacteriati</taxon>
        <taxon>Methanobacteriota</taxon>
        <taxon>Stenosarchaea group</taxon>
        <taxon>Halobacteria</taxon>
        <taxon>Halobacteriales</taxon>
        <taxon>Haloferacaceae</taxon>
    </lineage>
</organism>
<dbReference type="InterPro" id="IPR058440">
    <property type="entry name" value="DUF8127"/>
</dbReference>
<reference evidence="2" key="1">
    <citation type="submission" date="2016-10" db="EMBL/GenBank/DDBJ databases">
        <authorList>
            <person name="Varghese N."/>
            <person name="Submissions S."/>
        </authorList>
    </citation>
    <scope>NUCLEOTIDE SEQUENCE [LARGE SCALE GENOMIC DNA]</scope>
    <source>
        <strain evidence="2">CGMCC 1.10119</strain>
    </source>
</reference>
<dbReference type="Proteomes" id="UP000199451">
    <property type="component" value="Unassembled WGS sequence"/>
</dbReference>
<dbReference type="RefSeq" id="WP_089694269.1">
    <property type="nucleotide sequence ID" value="NZ_FNHL01000001.1"/>
</dbReference>
<protein>
    <submittedName>
        <fullName evidence="1">Uncharacterized protein</fullName>
    </submittedName>
</protein>